<evidence type="ECO:0000256" key="1">
    <source>
        <dbReference type="ARBA" id="ARBA00009235"/>
    </source>
</evidence>
<keyword evidence="4" id="KW-1185">Reference proteome</keyword>
<dbReference type="Gene3D" id="3.40.50.10490">
    <property type="entry name" value="Glucose-6-phosphate isomerase like protein, domain 1"/>
    <property type="match status" value="1"/>
</dbReference>
<proteinExistence type="inferred from homology"/>
<dbReference type="NCBIfam" id="TIGR03127">
    <property type="entry name" value="RuMP_HxlB"/>
    <property type="match status" value="1"/>
</dbReference>
<feature type="domain" description="SIS" evidence="2">
    <location>
        <begin position="27"/>
        <end position="170"/>
    </location>
</feature>
<organism evidence="3 4">
    <name type="scientific">Geobacillus thermodenitrificans</name>
    <dbReference type="NCBI Taxonomy" id="33940"/>
    <lineage>
        <taxon>Bacteria</taxon>
        <taxon>Bacillati</taxon>
        <taxon>Bacillota</taxon>
        <taxon>Bacilli</taxon>
        <taxon>Bacillales</taxon>
        <taxon>Anoxybacillaceae</taxon>
        <taxon>Geobacillus</taxon>
    </lineage>
</organism>
<dbReference type="SUPFAM" id="SSF53697">
    <property type="entry name" value="SIS domain"/>
    <property type="match status" value="1"/>
</dbReference>
<evidence type="ECO:0000313" key="3">
    <source>
        <dbReference type="EMBL" id="WMV77820.1"/>
    </source>
</evidence>
<sequence>MMHPIEVIFSEIEQVFAEFDHMSIECVAMRLAKAKRIFVAGEGRSGFMGKAFAMRLMHLGATVYAVGETVTPSLQSGDTLIAISGSGVTKQTVWIAEKAKQLGCEVIAVTTDLSSALANIASLTVHIPAATKYRRGHETQSKQPLGSLFDQCTHLILDAICLQYANNQQVEHQKAFQRHSNLE</sequence>
<keyword evidence="3" id="KW-0413">Isomerase</keyword>
<dbReference type="EMBL" id="CP133461">
    <property type="protein sequence ID" value="WMV77820.1"/>
    <property type="molecule type" value="Genomic_DNA"/>
</dbReference>
<dbReference type="Pfam" id="PF01380">
    <property type="entry name" value="SIS"/>
    <property type="match status" value="1"/>
</dbReference>
<accession>A0ABY9QH93</accession>
<dbReference type="InterPro" id="IPR046348">
    <property type="entry name" value="SIS_dom_sf"/>
</dbReference>
<gene>
    <name evidence="3" type="primary">hxlB</name>
    <name evidence="3" type="ORF">HSX42_08810</name>
</gene>
<dbReference type="GO" id="GO:0043800">
    <property type="term" value="F:6-phospho-3-hexuloisomerase activity"/>
    <property type="evidence" value="ECO:0007669"/>
    <property type="project" value="UniProtKB-EC"/>
</dbReference>
<dbReference type="Proteomes" id="UP001297580">
    <property type="component" value="Chromosome"/>
</dbReference>
<name>A0ABY9QH93_GEOTD</name>
<dbReference type="CDD" id="cd05005">
    <property type="entry name" value="SIS_PHI"/>
    <property type="match status" value="1"/>
</dbReference>
<evidence type="ECO:0000259" key="2">
    <source>
        <dbReference type="PROSITE" id="PS51464"/>
    </source>
</evidence>
<reference evidence="3 4" key="1">
    <citation type="submission" date="2023-08" db="EMBL/GenBank/DDBJ databases">
        <title>Complete genome sequence of Geobacillus thermodenitrificans K1041, a genetically tractable strain representative of the genus Geobacillus.</title>
        <authorList>
            <person name="Kani S."/>
            <person name="Suzuki H."/>
        </authorList>
    </citation>
    <scope>NUCLEOTIDE SEQUENCE [LARGE SCALE GENOMIC DNA]</scope>
    <source>
        <strain evidence="3 4">K1041</strain>
    </source>
</reference>
<dbReference type="InterPro" id="IPR001347">
    <property type="entry name" value="SIS_dom"/>
</dbReference>
<dbReference type="InterPro" id="IPR017552">
    <property type="entry name" value="PHI/rmpB"/>
</dbReference>
<dbReference type="PANTHER" id="PTHR43443">
    <property type="entry name" value="3-HEXULOSE-6-PHOSPHATE ISOMERASE"/>
    <property type="match status" value="1"/>
</dbReference>
<protein>
    <submittedName>
        <fullName evidence="3">6-phospho-3-hexuloisomerase</fullName>
        <ecNumber evidence="3">5.3.1.27</ecNumber>
    </submittedName>
</protein>
<dbReference type="PROSITE" id="PS51464">
    <property type="entry name" value="SIS"/>
    <property type="match status" value="1"/>
</dbReference>
<dbReference type="EC" id="5.3.1.27" evidence="3"/>
<evidence type="ECO:0000313" key="4">
    <source>
        <dbReference type="Proteomes" id="UP001297580"/>
    </source>
</evidence>
<comment type="similarity">
    <text evidence="1">Belongs to the SIS family. PHI subfamily.</text>
</comment>
<dbReference type="PANTHER" id="PTHR43443:SF1">
    <property type="entry name" value="3-HEXULOSE-6-PHOSPHATE ISOMERASE"/>
    <property type="match status" value="1"/>
</dbReference>